<feature type="compositionally biased region" description="Polar residues" evidence="1">
    <location>
        <begin position="83"/>
        <end position="106"/>
    </location>
</feature>
<accession>A0A6A4NZ34</accession>
<dbReference type="PANTHER" id="PTHR37736">
    <property type="entry name" value="GLYCINE-RICH PROTEIN"/>
    <property type="match status" value="1"/>
</dbReference>
<proteinExistence type="predicted"/>
<dbReference type="EMBL" id="WOCE01000017">
    <property type="protein sequence ID" value="KAE9595575.1"/>
    <property type="molecule type" value="Genomic_DNA"/>
</dbReference>
<comment type="caution">
    <text evidence="2">The sequence shown here is derived from an EMBL/GenBank/DDBJ whole genome shotgun (WGS) entry which is preliminary data.</text>
</comment>
<evidence type="ECO:0000313" key="3">
    <source>
        <dbReference type="Proteomes" id="UP000447434"/>
    </source>
</evidence>
<dbReference type="AlphaFoldDB" id="A0A6A4NZ34"/>
<reference evidence="3" key="1">
    <citation type="journal article" date="2020" name="Nat. Commun.">
        <title>Genome sequence of the cluster root forming white lupin.</title>
        <authorList>
            <person name="Hufnagel B."/>
            <person name="Marques A."/>
            <person name="Soriano A."/>
            <person name="Marques L."/>
            <person name="Divol F."/>
            <person name="Doumas P."/>
            <person name="Sallet E."/>
            <person name="Mancinotti D."/>
            <person name="Carrere S."/>
            <person name="Marande W."/>
            <person name="Arribat S."/>
            <person name="Keller J."/>
            <person name="Huneau C."/>
            <person name="Blein T."/>
            <person name="Aime D."/>
            <person name="Laguerre M."/>
            <person name="Taylor J."/>
            <person name="Schubert V."/>
            <person name="Nelson M."/>
            <person name="Geu-Flores F."/>
            <person name="Crespi M."/>
            <person name="Gallardo-Guerrero K."/>
            <person name="Delaux P.-M."/>
            <person name="Salse J."/>
            <person name="Berges H."/>
            <person name="Guyot R."/>
            <person name="Gouzy J."/>
            <person name="Peret B."/>
        </authorList>
    </citation>
    <scope>NUCLEOTIDE SEQUENCE [LARGE SCALE GENOMIC DNA]</scope>
    <source>
        <strain evidence="3">cv. Amiga</strain>
    </source>
</reference>
<evidence type="ECO:0000256" key="1">
    <source>
        <dbReference type="SAM" id="MobiDB-lite"/>
    </source>
</evidence>
<dbReference type="OrthoDB" id="69150at2759"/>
<name>A0A6A4NZ34_LUPAL</name>
<gene>
    <name evidence="2" type="ORF">Lalb_Chr17g0340241</name>
</gene>
<feature type="region of interest" description="Disordered" evidence="1">
    <location>
        <begin position="83"/>
        <end position="107"/>
    </location>
</feature>
<dbReference type="Proteomes" id="UP000447434">
    <property type="component" value="Chromosome 17"/>
</dbReference>
<organism evidence="2 3">
    <name type="scientific">Lupinus albus</name>
    <name type="common">White lupine</name>
    <name type="synonym">Lupinus termis</name>
    <dbReference type="NCBI Taxonomy" id="3870"/>
    <lineage>
        <taxon>Eukaryota</taxon>
        <taxon>Viridiplantae</taxon>
        <taxon>Streptophyta</taxon>
        <taxon>Embryophyta</taxon>
        <taxon>Tracheophyta</taxon>
        <taxon>Spermatophyta</taxon>
        <taxon>Magnoliopsida</taxon>
        <taxon>eudicotyledons</taxon>
        <taxon>Gunneridae</taxon>
        <taxon>Pentapetalae</taxon>
        <taxon>rosids</taxon>
        <taxon>fabids</taxon>
        <taxon>Fabales</taxon>
        <taxon>Fabaceae</taxon>
        <taxon>Papilionoideae</taxon>
        <taxon>50 kb inversion clade</taxon>
        <taxon>genistoids sensu lato</taxon>
        <taxon>core genistoids</taxon>
        <taxon>Genisteae</taxon>
        <taxon>Lupinus</taxon>
    </lineage>
</organism>
<sequence length="133" mass="14771">MAATASSDGPVLNLMNKRLRALRKKLNRITNAEESLSQGKQINKEQQQVLLSKPSLLLLIDELDKLRHPLQIALTEELSLARNNNIPQTRTLDSGSTEPGSENKPNGSVVVEDILNLLYFDSLFDVKSQSDFA</sequence>
<keyword evidence="3" id="KW-1185">Reference proteome</keyword>
<evidence type="ECO:0000313" key="2">
    <source>
        <dbReference type="EMBL" id="KAE9595575.1"/>
    </source>
</evidence>
<dbReference type="PANTHER" id="PTHR37736:SF1">
    <property type="entry name" value="GLYCINE-RICH PROTEIN"/>
    <property type="match status" value="1"/>
</dbReference>
<protein>
    <submittedName>
        <fullName evidence="2">Uncharacterized protein</fullName>
    </submittedName>
</protein>